<dbReference type="EMBL" id="CAJVPQ010002382">
    <property type="protein sequence ID" value="CAG8595075.1"/>
    <property type="molecule type" value="Genomic_DNA"/>
</dbReference>
<sequence length="69" mass="8399">LPYFLRWRDYGKVFADYKTTYLHALLDRKGCYITEMLYISGFNESIKDIEDINTLNFWSQSGPFRYAWR</sequence>
<dbReference type="Proteomes" id="UP000789570">
    <property type="component" value="Unassembled WGS sequence"/>
</dbReference>
<evidence type="ECO:0000313" key="1">
    <source>
        <dbReference type="EMBL" id="CAG8595075.1"/>
    </source>
</evidence>
<evidence type="ECO:0000313" key="2">
    <source>
        <dbReference type="Proteomes" id="UP000789570"/>
    </source>
</evidence>
<keyword evidence="2" id="KW-1185">Reference proteome</keyword>
<name>A0A9N9CAP7_9GLOM</name>
<dbReference type="AlphaFoldDB" id="A0A9N9CAP7"/>
<gene>
    <name evidence="1" type="ORF">FCALED_LOCUS8298</name>
</gene>
<organism evidence="1 2">
    <name type="scientific">Funneliformis caledonium</name>
    <dbReference type="NCBI Taxonomy" id="1117310"/>
    <lineage>
        <taxon>Eukaryota</taxon>
        <taxon>Fungi</taxon>
        <taxon>Fungi incertae sedis</taxon>
        <taxon>Mucoromycota</taxon>
        <taxon>Glomeromycotina</taxon>
        <taxon>Glomeromycetes</taxon>
        <taxon>Glomerales</taxon>
        <taxon>Glomeraceae</taxon>
        <taxon>Funneliformis</taxon>
    </lineage>
</organism>
<protein>
    <submittedName>
        <fullName evidence="1">10484_t:CDS:1</fullName>
    </submittedName>
</protein>
<proteinExistence type="predicted"/>
<comment type="caution">
    <text evidence="1">The sequence shown here is derived from an EMBL/GenBank/DDBJ whole genome shotgun (WGS) entry which is preliminary data.</text>
</comment>
<accession>A0A9N9CAP7</accession>
<reference evidence="1" key="1">
    <citation type="submission" date="2021-06" db="EMBL/GenBank/DDBJ databases">
        <authorList>
            <person name="Kallberg Y."/>
            <person name="Tangrot J."/>
            <person name="Rosling A."/>
        </authorList>
    </citation>
    <scope>NUCLEOTIDE SEQUENCE</scope>
    <source>
        <strain evidence="1">UK204</strain>
    </source>
</reference>
<feature type="non-terminal residue" evidence="1">
    <location>
        <position position="69"/>
    </location>
</feature>